<proteinExistence type="predicted"/>
<protein>
    <submittedName>
        <fullName evidence="2">Uncharacterized protein</fullName>
    </submittedName>
</protein>
<sequence>CDTSLADTAAACASVLDIITQDTECRVHLRQCTQAEADLPEDINRIRPLVSDDVIKVLQEVEDRMAYGVPPYHTGIFYYPWTGWEIEQAISREPLNARKVGVAFLRNLSSEVQKSGVSDYEGSPAKLLCLSDPDNLRMLIHNELLLHRCRRIIGEDYPDNDPRQALLRAFRDEMFAEMRRQQYEDTDNVIFGGEAPLLCFFMSLLTPATEPELRLAVYDYLTSVMPHVLCLSMKSPLRRKGYDASKSNSTLDQFIRKGYHDVVLPMAGEMLPQADMTEDDIFDQTSNWARGISYVHNIFCWPATDPARLALDRYFVEHIETAEALVTTGQQLASALAATECIQLWGQEDLVSGEEGRRTTEARARPDETLRILATIPEGLLFRLPRLVEELQTGSVELQAVVAESDILMGIVSAGDSEDMLQSGDTSEVSGGQTDARNTSISWEGSQMLSDAEFWRSIPSLRAKVDKYIQDDIESSDHRYYGDSDYEYYGYSRTDTDSDTDE</sequence>
<accession>A0A9K3CQI4</accession>
<dbReference type="Proteomes" id="UP000265618">
    <property type="component" value="Unassembled WGS sequence"/>
</dbReference>
<feature type="region of interest" description="Disordered" evidence="1">
    <location>
        <begin position="477"/>
        <end position="502"/>
    </location>
</feature>
<gene>
    <name evidence="2" type="ORF">KIPB_002368</name>
</gene>
<dbReference type="AlphaFoldDB" id="A0A9K3CQI4"/>
<organism evidence="2 3">
    <name type="scientific">Kipferlia bialata</name>
    <dbReference type="NCBI Taxonomy" id="797122"/>
    <lineage>
        <taxon>Eukaryota</taxon>
        <taxon>Metamonada</taxon>
        <taxon>Carpediemonas-like organisms</taxon>
        <taxon>Kipferlia</taxon>
    </lineage>
</organism>
<dbReference type="EMBL" id="BDIP01000386">
    <property type="protein sequence ID" value="GIQ81414.1"/>
    <property type="molecule type" value="Genomic_DNA"/>
</dbReference>
<evidence type="ECO:0000313" key="3">
    <source>
        <dbReference type="Proteomes" id="UP000265618"/>
    </source>
</evidence>
<evidence type="ECO:0000256" key="1">
    <source>
        <dbReference type="SAM" id="MobiDB-lite"/>
    </source>
</evidence>
<feature type="region of interest" description="Disordered" evidence="1">
    <location>
        <begin position="418"/>
        <end position="437"/>
    </location>
</feature>
<evidence type="ECO:0000313" key="2">
    <source>
        <dbReference type="EMBL" id="GIQ81414.1"/>
    </source>
</evidence>
<comment type="caution">
    <text evidence="2">The sequence shown here is derived from an EMBL/GenBank/DDBJ whole genome shotgun (WGS) entry which is preliminary data.</text>
</comment>
<feature type="non-terminal residue" evidence="2">
    <location>
        <position position="502"/>
    </location>
</feature>
<keyword evidence="3" id="KW-1185">Reference proteome</keyword>
<name>A0A9K3CQI4_9EUKA</name>
<feature type="compositionally biased region" description="Polar residues" evidence="1">
    <location>
        <begin position="423"/>
        <end position="437"/>
    </location>
</feature>
<reference evidence="2 3" key="1">
    <citation type="journal article" date="2018" name="PLoS ONE">
        <title>The draft genome of Kipferlia bialata reveals reductive genome evolution in fornicate parasites.</title>
        <authorList>
            <person name="Tanifuji G."/>
            <person name="Takabayashi S."/>
            <person name="Kume K."/>
            <person name="Takagi M."/>
            <person name="Nakayama T."/>
            <person name="Kamikawa R."/>
            <person name="Inagaki Y."/>
            <person name="Hashimoto T."/>
        </authorList>
    </citation>
    <scope>NUCLEOTIDE SEQUENCE [LARGE SCALE GENOMIC DNA]</scope>
    <source>
        <strain evidence="2">NY0173</strain>
    </source>
</reference>